<evidence type="ECO:0000256" key="1">
    <source>
        <dbReference type="SAM" id="SignalP"/>
    </source>
</evidence>
<reference evidence="2 3" key="1">
    <citation type="submission" date="2024-04" db="EMBL/GenBank/DDBJ databases">
        <title>Draft genome sequence of Sessilibacter corallicola NBRC 116591.</title>
        <authorList>
            <person name="Miyakawa T."/>
            <person name="Kusuya Y."/>
            <person name="Miura T."/>
        </authorList>
    </citation>
    <scope>NUCLEOTIDE SEQUENCE [LARGE SCALE GENOMIC DNA]</scope>
    <source>
        <strain evidence="2 3">KU-00831-HH</strain>
    </source>
</reference>
<name>A0ABQ0A5S1_9GAMM</name>
<comment type="caution">
    <text evidence="2">The sequence shown here is derived from an EMBL/GenBank/DDBJ whole genome shotgun (WGS) entry which is preliminary data.</text>
</comment>
<proteinExistence type="predicted"/>
<accession>A0ABQ0A5S1</accession>
<dbReference type="RefSeq" id="WP_353301687.1">
    <property type="nucleotide sequence ID" value="NZ_BAABWN010000002.1"/>
</dbReference>
<dbReference type="EMBL" id="BAABWN010000002">
    <property type="protein sequence ID" value="GAA6166868.1"/>
    <property type="molecule type" value="Genomic_DNA"/>
</dbReference>
<keyword evidence="1" id="KW-0732">Signal</keyword>
<sequence length="187" mass="20469">MMLDKISLRLNITRLSKLVLLVVTAGVLSACGGANNGDLTQYIAETKRRPAGAIDPLPSFTPYQSFTYSAATKRSPFQPPVRAIEEFVGGGSADIQPDLNRVREFLENFSIASLTMVGTLEREGSLWALIDDGRGGIHRVRKGNYLGRDHGKIVTASQNQLTVLELVSDGLDGWIERPRTIELSVQE</sequence>
<dbReference type="PIRSF" id="PIRSF016481">
    <property type="entry name" value="Pilus_assembly_PilP"/>
    <property type="match status" value="1"/>
</dbReference>
<dbReference type="PROSITE" id="PS51257">
    <property type="entry name" value="PROKAR_LIPOPROTEIN"/>
    <property type="match status" value="1"/>
</dbReference>
<dbReference type="Pfam" id="PF04351">
    <property type="entry name" value="PilP"/>
    <property type="match status" value="1"/>
</dbReference>
<dbReference type="Gene3D" id="2.30.30.830">
    <property type="match status" value="1"/>
</dbReference>
<keyword evidence="2" id="KW-0449">Lipoprotein</keyword>
<evidence type="ECO:0000313" key="2">
    <source>
        <dbReference type="EMBL" id="GAA6166868.1"/>
    </source>
</evidence>
<dbReference type="InterPro" id="IPR007446">
    <property type="entry name" value="PilP"/>
</dbReference>
<keyword evidence="3" id="KW-1185">Reference proteome</keyword>
<evidence type="ECO:0000313" key="3">
    <source>
        <dbReference type="Proteomes" id="UP001465153"/>
    </source>
</evidence>
<feature type="chain" id="PRO_5046692363" evidence="1">
    <location>
        <begin position="31"/>
        <end position="187"/>
    </location>
</feature>
<gene>
    <name evidence="2" type="primary">pilP</name>
    <name evidence="2" type="ORF">NBRC116591_06780</name>
</gene>
<feature type="signal peptide" evidence="1">
    <location>
        <begin position="1"/>
        <end position="30"/>
    </location>
</feature>
<protein>
    <submittedName>
        <fullName evidence="2">Type 4a pilus biogenesis lipoprotein PilP</fullName>
    </submittedName>
</protein>
<dbReference type="Proteomes" id="UP001465153">
    <property type="component" value="Unassembled WGS sequence"/>
</dbReference>
<organism evidence="2 3">
    <name type="scientific">Sessilibacter corallicola</name>
    <dbReference type="NCBI Taxonomy" id="2904075"/>
    <lineage>
        <taxon>Bacteria</taxon>
        <taxon>Pseudomonadati</taxon>
        <taxon>Pseudomonadota</taxon>
        <taxon>Gammaproteobacteria</taxon>
        <taxon>Cellvibrionales</taxon>
        <taxon>Cellvibrionaceae</taxon>
        <taxon>Sessilibacter</taxon>
    </lineage>
</organism>